<feature type="domain" description="Retrovirus-related Pol polyprotein from transposon TNT 1-94-like beta-barrel" evidence="1">
    <location>
        <begin position="106"/>
        <end position="186"/>
    </location>
</feature>
<proteinExistence type="predicted"/>
<dbReference type="Pfam" id="PF22936">
    <property type="entry name" value="Pol_BBD"/>
    <property type="match status" value="1"/>
</dbReference>
<keyword evidence="2" id="KW-1185">Reference proteome</keyword>
<evidence type="ECO:0000313" key="2">
    <source>
        <dbReference type="Proteomes" id="UP000087171"/>
    </source>
</evidence>
<sequence>MENNENVIDYFNRVHTITNQMKANGEVMTEVVIIEKILRTLTLIYDHIVMAIEESKNLDTMKLEDLSKKVQRDDGEAQLAQADSSDLDEVLLMASTSMEDYCLGLWYLDIGCSNHMSGHKDRFVSIDENVKRGIIFADNSTIKTEGVGKILIQRRDGKQSFICDVLYVLNMKNNMLSLGKLLEKGYSMNIENGQMKMFDSAKRLILKAPPSKNRTFKIEIQINENQCFAAEIKREDWLWH</sequence>
<reference evidence="2" key="1">
    <citation type="journal article" date="2013" name="Nat. Biotechnol.">
        <title>Draft genome sequence of chickpea (Cicer arietinum) provides a resource for trait improvement.</title>
        <authorList>
            <person name="Varshney R.K."/>
            <person name="Song C."/>
            <person name="Saxena R.K."/>
            <person name="Azam S."/>
            <person name="Yu S."/>
            <person name="Sharpe A.G."/>
            <person name="Cannon S."/>
            <person name="Baek J."/>
            <person name="Rosen B.D."/>
            <person name="Tar'an B."/>
            <person name="Millan T."/>
            <person name="Zhang X."/>
            <person name="Ramsay L.D."/>
            <person name="Iwata A."/>
            <person name="Wang Y."/>
            <person name="Nelson W."/>
            <person name="Farmer A.D."/>
            <person name="Gaur P.M."/>
            <person name="Soderlund C."/>
            <person name="Penmetsa R.V."/>
            <person name="Xu C."/>
            <person name="Bharti A.K."/>
            <person name="He W."/>
            <person name="Winter P."/>
            <person name="Zhao S."/>
            <person name="Hane J.K."/>
            <person name="Carrasquilla-Garcia N."/>
            <person name="Condie J.A."/>
            <person name="Upadhyaya H.D."/>
            <person name="Luo M.C."/>
            <person name="Thudi M."/>
            <person name="Gowda C.L."/>
            <person name="Singh N.P."/>
            <person name="Lichtenzveig J."/>
            <person name="Gali K.K."/>
            <person name="Rubio J."/>
            <person name="Nadarajan N."/>
            <person name="Dolezel J."/>
            <person name="Bansal K.C."/>
            <person name="Xu X."/>
            <person name="Edwards D."/>
            <person name="Zhang G."/>
            <person name="Kahl G."/>
            <person name="Gil J."/>
            <person name="Singh K.B."/>
            <person name="Datta S.K."/>
            <person name="Jackson S.A."/>
            <person name="Wang J."/>
            <person name="Cook D.R."/>
        </authorList>
    </citation>
    <scope>NUCLEOTIDE SEQUENCE [LARGE SCALE GENOMIC DNA]</scope>
    <source>
        <strain evidence="2">cv. CDC Frontier</strain>
    </source>
</reference>
<gene>
    <name evidence="3" type="primary">LOC101488485</name>
</gene>
<dbReference type="GeneID" id="101488485"/>
<dbReference type="PANTHER" id="PTHR35317:SF23">
    <property type="entry name" value="OS04G0629600 PROTEIN"/>
    <property type="match status" value="1"/>
</dbReference>
<dbReference type="PaxDb" id="3827-XP_004490485.1"/>
<organism evidence="2 3">
    <name type="scientific">Cicer arietinum</name>
    <name type="common">Chickpea</name>
    <name type="synonym">Garbanzo</name>
    <dbReference type="NCBI Taxonomy" id="3827"/>
    <lineage>
        <taxon>Eukaryota</taxon>
        <taxon>Viridiplantae</taxon>
        <taxon>Streptophyta</taxon>
        <taxon>Embryophyta</taxon>
        <taxon>Tracheophyta</taxon>
        <taxon>Spermatophyta</taxon>
        <taxon>Magnoliopsida</taxon>
        <taxon>eudicotyledons</taxon>
        <taxon>Gunneridae</taxon>
        <taxon>Pentapetalae</taxon>
        <taxon>rosids</taxon>
        <taxon>fabids</taxon>
        <taxon>Fabales</taxon>
        <taxon>Fabaceae</taxon>
        <taxon>Papilionoideae</taxon>
        <taxon>50 kb inversion clade</taxon>
        <taxon>NPAAA clade</taxon>
        <taxon>Hologalegina</taxon>
        <taxon>IRL clade</taxon>
        <taxon>Cicereae</taxon>
        <taxon>Cicer</taxon>
    </lineage>
</organism>
<dbReference type="RefSeq" id="XP_004490485.1">
    <property type="nucleotide sequence ID" value="XM_004490428.1"/>
</dbReference>
<dbReference type="Pfam" id="PF14223">
    <property type="entry name" value="Retrotran_gag_2"/>
    <property type="match status" value="1"/>
</dbReference>
<dbReference type="OrthoDB" id="2015125at2759"/>
<accession>A0A1S2XLH1</accession>
<dbReference type="STRING" id="3827.A0A1S2XLH1"/>
<evidence type="ECO:0000313" key="3">
    <source>
        <dbReference type="RefSeq" id="XP_004490485.1"/>
    </source>
</evidence>
<reference evidence="3" key="2">
    <citation type="submission" date="2025-08" db="UniProtKB">
        <authorList>
            <consortium name="RefSeq"/>
        </authorList>
    </citation>
    <scope>IDENTIFICATION</scope>
    <source>
        <tissue evidence="3">Etiolated seedlings</tissue>
    </source>
</reference>
<name>A0A1S2XLH1_CICAR</name>
<dbReference type="PANTHER" id="PTHR35317">
    <property type="entry name" value="OS04G0629600 PROTEIN"/>
    <property type="match status" value="1"/>
</dbReference>
<dbReference type="Proteomes" id="UP000087171">
    <property type="component" value="Chromosome Ca2"/>
</dbReference>
<dbReference type="eggNOG" id="KOG0017">
    <property type="taxonomic scope" value="Eukaryota"/>
</dbReference>
<dbReference type="AlphaFoldDB" id="A0A1S2XLH1"/>
<dbReference type="KEGG" id="cam:101488485"/>
<evidence type="ECO:0000259" key="1">
    <source>
        <dbReference type="Pfam" id="PF22936"/>
    </source>
</evidence>
<protein>
    <submittedName>
        <fullName evidence="3">Uncharacterized protein LOC101488485</fullName>
    </submittedName>
</protein>
<dbReference type="InterPro" id="IPR054722">
    <property type="entry name" value="PolX-like_BBD"/>
</dbReference>